<feature type="transmembrane region" description="Helical" evidence="1">
    <location>
        <begin position="61"/>
        <end position="82"/>
    </location>
</feature>
<name>A0A7V2ZKD7_9BACT</name>
<evidence type="ECO:0000256" key="1">
    <source>
        <dbReference type="SAM" id="Phobius"/>
    </source>
</evidence>
<dbReference type="AlphaFoldDB" id="A0A7V2ZKD7"/>
<evidence type="ECO:0000313" key="3">
    <source>
        <dbReference type="EMBL" id="HFI91629.1"/>
    </source>
</evidence>
<feature type="transmembrane region" description="Helical" evidence="1">
    <location>
        <begin position="35"/>
        <end position="54"/>
    </location>
</feature>
<dbReference type="SUPFAM" id="SSF103481">
    <property type="entry name" value="Multidrug resistance efflux transporter EmrE"/>
    <property type="match status" value="2"/>
</dbReference>
<reference evidence="3" key="1">
    <citation type="journal article" date="2020" name="mSystems">
        <title>Genome- and Community-Level Interaction Insights into Carbon Utilization and Element Cycling Functions of Hydrothermarchaeota in Hydrothermal Sediment.</title>
        <authorList>
            <person name="Zhou Z."/>
            <person name="Liu Y."/>
            <person name="Xu W."/>
            <person name="Pan J."/>
            <person name="Luo Z.H."/>
            <person name="Li M."/>
        </authorList>
    </citation>
    <scope>NUCLEOTIDE SEQUENCE [LARGE SCALE GENOMIC DNA]</scope>
    <source>
        <strain evidence="3">SpSt-479</strain>
    </source>
</reference>
<feature type="domain" description="EamA" evidence="2">
    <location>
        <begin position="9"/>
        <end position="133"/>
    </location>
</feature>
<dbReference type="PANTHER" id="PTHR22911">
    <property type="entry name" value="ACYL-MALONYL CONDENSING ENZYME-RELATED"/>
    <property type="match status" value="1"/>
</dbReference>
<protein>
    <submittedName>
        <fullName evidence="3">EamA/RhaT family transporter</fullName>
    </submittedName>
</protein>
<feature type="transmembrane region" description="Helical" evidence="1">
    <location>
        <begin position="225"/>
        <end position="249"/>
    </location>
</feature>
<dbReference type="InterPro" id="IPR000620">
    <property type="entry name" value="EamA_dom"/>
</dbReference>
<dbReference type="Pfam" id="PF00892">
    <property type="entry name" value="EamA"/>
    <property type="match status" value="2"/>
</dbReference>
<sequence length="286" mass="31265">MKNSSEHTKGILAVFLTALLWSSGGLFIKLVTLTPMQISFFRCLIAAAVFAILFRQKILKLNPLALLNAFAYAAVLILFVIATKTTTAANAIFLQSTAPIYVLIFEPILTKTKWEKSNVITIAVCFLGMILFFMGDLTPGDIKGNIAALLAGVAFAAFFLGMKKNDKQYGEASIFYGNVIVALICIPFLFEMDQLTFSDLWKLTFLGVFQIAFAYALFSYGIKRILAVEASIISMLEPVLNPIWVFVGYGEVPSVYAIIGGAIIISAITIRTLIAGAPALKRKFTI</sequence>
<dbReference type="EMBL" id="DSUJ01000008">
    <property type="protein sequence ID" value="HFI91629.1"/>
    <property type="molecule type" value="Genomic_DNA"/>
</dbReference>
<keyword evidence="1" id="KW-1133">Transmembrane helix</keyword>
<dbReference type="GO" id="GO:0016020">
    <property type="term" value="C:membrane"/>
    <property type="evidence" value="ECO:0007669"/>
    <property type="project" value="InterPro"/>
</dbReference>
<keyword evidence="1" id="KW-0472">Membrane</keyword>
<feature type="transmembrane region" description="Helical" evidence="1">
    <location>
        <begin position="88"/>
        <end position="105"/>
    </location>
</feature>
<organism evidence="3">
    <name type="scientific">Ignavibacterium album</name>
    <dbReference type="NCBI Taxonomy" id="591197"/>
    <lineage>
        <taxon>Bacteria</taxon>
        <taxon>Pseudomonadati</taxon>
        <taxon>Ignavibacteriota</taxon>
        <taxon>Ignavibacteria</taxon>
        <taxon>Ignavibacteriales</taxon>
        <taxon>Ignavibacteriaceae</taxon>
        <taxon>Ignavibacterium</taxon>
    </lineage>
</organism>
<keyword evidence="1" id="KW-0812">Transmembrane</keyword>
<feature type="transmembrane region" description="Helical" evidence="1">
    <location>
        <begin position="255"/>
        <end position="274"/>
    </location>
</feature>
<proteinExistence type="predicted"/>
<dbReference type="InterPro" id="IPR037185">
    <property type="entry name" value="EmrE-like"/>
</dbReference>
<feature type="transmembrane region" description="Helical" evidence="1">
    <location>
        <begin position="117"/>
        <end position="134"/>
    </location>
</feature>
<feature type="transmembrane region" description="Helical" evidence="1">
    <location>
        <begin position="146"/>
        <end position="162"/>
    </location>
</feature>
<dbReference type="PANTHER" id="PTHR22911:SF79">
    <property type="entry name" value="MOBA-LIKE NTP TRANSFERASE DOMAIN-CONTAINING PROTEIN"/>
    <property type="match status" value="1"/>
</dbReference>
<gene>
    <name evidence="3" type="ORF">ENS31_08910</name>
</gene>
<accession>A0A7V2ZKD7</accession>
<comment type="caution">
    <text evidence="3">The sequence shown here is derived from an EMBL/GenBank/DDBJ whole genome shotgun (WGS) entry which is preliminary data.</text>
</comment>
<evidence type="ECO:0000259" key="2">
    <source>
        <dbReference type="Pfam" id="PF00892"/>
    </source>
</evidence>
<feature type="domain" description="EamA" evidence="2">
    <location>
        <begin position="143"/>
        <end position="270"/>
    </location>
</feature>
<feature type="transmembrane region" description="Helical" evidence="1">
    <location>
        <begin position="174"/>
        <end position="190"/>
    </location>
</feature>
<feature type="transmembrane region" description="Helical" evidence="1">
    <location>
        <begin position="202"/>
        <end position="218"/>
    </location>
</feature>